<proteinExistence type="predicted"/>
<dbReference type="Proteomes" id="UP000053660">
    <property type="component" value="Unassembled WGS sequence"/>
</dbReference>
<keyword evidence="2" id="KW-1185">Reference proteome</keyword>
<accession>A0A0B1RU93</accession>
<sequence>LRSLFSHSAICFSYFNSNARVVEVADTGYSPVEVAAGDTAAHNGGRLTVEEALDSIFQQTPPSAIAGPDTRAFSIAEADIPRKNENGPGIYSGNYMLMEQVMKQPSKAESLLKSEQLFVRCSYCHKTRELTLARMQYVTCKHCYTYYCSKDCRYRFRSGALFASS</sequence>
<reference evidence="1 2" key="1">
    <citation type="submission" date="2014-03" db="EMBL/GenBank/DDBJ databases">
        <title>Draft genome of the hookworm Oesophagostomum dentatum.</title>
        <authorList>
            <person name="Mitreva M."/>
        </authorList>
    </citation>
    <scope>NUCLEOTIDE SEQUENCE [LARGE SCALE GENOMIC DNA]</scope>
    <source>
        <strain evidence="1 2">OD-Hann</strain>
    </source>
</reference>
<dbReference type="InterPro" id="IPR038825">
    <property type="entry name" value="Apical_junction"/>
</dbReference>
<name>A0A0B1RU93_OESDE</name>
<dbReference type="OrthoDB" id="6431454at2759"/>
<organism evidence="1 2">
    <name type="scientific">Oesophagostomum dentatum</name>
    <name type="common">Nodular worm</name>
    <dbReference type="NCBI Taxonomy" id="61180"/>
    <lineage>
        <taxon>Eukaryota</taxon>
        <taxon>Metazoa</taxon>
        <taxon>Ecdysozoa</taxon>
        <taxon>Nematoda</taxon>
        <taxon>Chromadorea</taxon>
        <taxon>Rhabditida</taxon>
        <taxon>Rhabditina</taxon>
        <taxon>Rhabditomorpha</taxon>
        <taxon>Strongyloidea</taxon>
        <taxon>Strongylidae</taxon>
        <taxon>Oesophagostomum</taxon>
    </lineage>
</organism>
<evidence type="ECO:0000313" key="2">
    <source>
        <dbReference type="Proteomes" id="UP000053660"/>
    </source>
</evidence>
<dbReference type="GO" id="GO:0005886">
    <property type="term" value="C:plasma membrane"/>
    <property type="evidence" value="ECO:0007669"/>
    <property type="project" value="TreeGrafter"/>
</dbReference>
<dbReference type="PANTHER" id="PTHR21517:SF3">
    <property type="entry name" value="APICAL JUNCTION COMPONENT 1 HOMOLOG"/>
    <property type="match status" value="1"/>
</dbReference>
<dbReference type="GO" id="GO:0043296">
    <property type="term" value="C:apical junction complex"/>
    <property type="evidence" value="ECO:0007669"/>
    <property type="project" value="TreeGrafter"/>
</dbReference>
<dbReference type="GO" id="GO:0045216">
    <property type="term" value="P:cell-cell junction organization"/>
    <property type="evidence" value="ECO:0007669"/>
    <property type="project" value="InterPro"/>
</dbReference>
<dbReference type="PANTHER" id="PTHR21517">
    <property type="entry name" value="APICAL JUNCTION COMPONENT 1 HOMOLOG"/>
    <property type="match status" value="1"/>
</dbReference>
<gene>
    <name evidence="1" type="ORF">OESDEN_24111</name>
</gene>
<dbReference type="AlphaFoldDB" id="A0A0B1RU93"/>
<dbReference type="EMBL" id="KN611923">
    <property type="protein sequence ID" value="KHJ76269.1"/>
    <property type="molecule type" value="Genomic_DNA"/>
</dbReference>
<evidence type="ECO:0000313" key="1">
    <source>
        <dbReference type="EMBL" id="KHJ76269.1"/>
    </source>
</evidence>
<feature type="non-terminal residue" evidence="1">
    <location>
        <position position="1"/>
    </location>
</feature>
<protein>
    <submittedName>
        <fullName evidence="1">Uncharacterized protein</fullName>
    </submittedName>
</protein>